<dbReference type="GO" id="GO:0008310">
    <property type="term" value="F:single-stranded DNA 3'-5' DNA exonuclease activity"/>
    <property type="evidence" value="ECO:0007669"/>
    <property type="project" value="UniProtKB-EC"/>
</dbReference>
<dbReference type="Proteomes" id="UP000030944">
    <property type="component" value="Chromosome"/>
</dbReference>
<dbReference type="PANTHER" id="PTHR42210:SF1">
    <property type="entry name" value="DNA POLYMERASE II LARGE SUBUNIT"/>
    <property type="match status" value="1"/>
</dbReference>
<reference evidence="18 20" key="1">
    <citation type="journal article" date="2015" name="Proc. Natl. Acad. Sci. U.S.A.">
        <title>Genomic and proteomic characterization of "Candidatus Nitrosopelagicus brevis": An ammonia-oxidizing archaeon from the open ocean.</title>
        <authorList>
            <person name="Santoro A.E."/>
            <person name="Dupont C.L."/>
            <person name="Richter R.A."/>
            <person name="Craig M.T."/>
            <person name="Carini P."/>
            <person name="McIlvin M.R."/>
            <person name="Yang Y."/>
            <person name="Orsi W.D."/>
            <person name="Moran D.M."/>
            <person name="Saito M.A."/>
        </authorList>
    </citation>
    <scope>NUCLEOTIDE SEQUENCE [LARGE SCALE GENOMIC DNA]</scope>
    <source>
        <strain evidence="18">CN25</strain>
        <strain evidence="20">V2</strain>
    </source>
</reference>
<evidence type="ECO:0000313" key="21">
    <source>
        <dbReference type="Proteomes" id="UP000241022"/>
    </source>
</evidence>
<comment type="function">
    <text evidence="12 14">Possesses two activities: a DNA synthesis (polymerase) and an exonucleolytic activity that degrades single-stranded DNA in the 3'- to 5'-direction. Has a template-primer preference which is characteristic of a replicative DNA polymerase.</text>
</comment>
<comment type="subunit">
    <text evidence="2 14">Heterodimer of a large subunit and a small subunit.</text>
</comment>
<dbReference type="GeneID" id="24817361"/>
<keyword evidence="9 14" id="KW-0239">DNA-directed DNA polymerase</keyword>
<dbReference type="Proteomes" id="UP000241022">
    <property type="component" value="Unassembled WGS sequence"/>
</dbReference>
<dbReference type="HOGENOM" id="CLU_001154_0_0_2"/>
<evidence type="ECO:0000256" key="9">
    <source>
        <dbReference type="ARBA" id="ARBA00022932"/>
    </source>
</evidence>
<evidence type="ECO:0000256" key="10">
    <source>
        <dbReference type="ARBA" id="ARBA00023125"/>
    </source>
</evidence>
<sequence length="1125" mass="126179">MSTTANYTKEINIPQNYSEYYEELSKQVYKEFETAADAKSTLLDSSGIIEPKIAFDLAERVAKMHDIDIATPLRELLDKTGKENAALIMSKEIALGKYQSSDASLEDRLDHAVRVGLAIVTEGVTIAPLQGISEIKIKNNKDGSEYLSVSIAGPMRSAGGTESAVTMLIADHVRRAVGLEKYQADCFDDETGRFVEELRIYESEAKQSFQFHVSDDDIKTVISNLPVELEGEGTDPDEVVNHRNMTRIKTDRVRGGALRVLNDGLIGRSKKLLKRIEQYNLEGWEWLHEIQGAVQKGESGDDASEKRMKEVITGRSVLSMPNKTGGFRLRYGRACNTGFASVGLHPVIAEILDHTIAVGTQIKLDKPSKGATVAFVDSLETPIVRLKGGEVVKIQDTEHGIQIKHDIEKILHLGDILITFGDFLENNAELIPTPMVEEVWIEYLKAKLSKNDVRLEFLTKTPTFVEAILLSKELKIPLHPKFLYYWNFITTEELKQITSPILKSENEIHYEISKKQIFENAGIPHKVSDDKIIISGIDVQILNHLIFGNSLDFGSSSSVLELLSKNTGIEIKNKFSKSIGVRIGRPEKAAPRLMKPPVHVLFPVAEKGGITRDILKASAKSESFFSNLNNRRCDNCNIPSIGIICTKCGKKTTKYYICRICKDELETPHCEKCKRDANGFSYKQFPLKQSLISAQEKLGIRAKSPFKGVEQLINQEKIPEPLEKGLIRQNFGLSVFKDGTVRFDATNSPLTHFKLSWIGTTVDQIKNLGYEKDVNGNSITNDEQLIELKMQDVIIPLESAQYLVNVSKYIDFELQKFFGKQSFYNLKNTQDLLGHLVIGLAPHTSVGITGRLIGYTKTHVCFASPIWHSAKRRDADGDADSVMLLLDALLNFSRQFLSDKIGGLMDAPLLIQPIVLPHEAQTQAHNFEVAKKFPLAFYESTLNHEKSGDIRNIETLAMRKDTGDENIFHDYFFTHETTTLTSSKSRSAYSTLESMVDKLDLQIKNADIINAVETKEIVSYLIQTHLIPDIMGNIRAYAKQKFRCTACGAKYRRMPLLQKCTCGHKLLQTITRPSIEKYLPLAKKLVTKYDVDPYLKGRIMTLSDEIELLFGKGDGSQQLLTDFVN</sequence>
<evidence type="ECO:0000259" key="17">
    <source>
        <dbReference type="Pfam" id="PF24846"/>
    </source>
</evidence>
<comment type="catalytic activity">
    <reaction evidence="14">
        <text>Exonucleolytic cleavage in the 3'- to 5'-direction to yield nucleoside 5'-phosphates.</text>
        <dbReference type="EC" id="3.1.11.1"/>
    </reaction>
</comment>
<keyword evidence="7 14" id="KW-0378">Hydrolase</keyword>
<evidence type="ECO:0000256" key="12">
    <source>
        <dbReference type="ARBA" id="ARBA00025068"/>
    </source>
</evidence>
<dbReference type="InterPro" id="IPR056172">
    <property type="entry name" value="PolC_DP2_cat_dom"/>
</dbReference>
<keyword evidence="8 14" id="KW-0269">Exonuclease</keyword>
<keyword evidence="4 14" id="KW-0548">Nucleotidyltransferase</keyword>
<evidence type="ECO:0000256" key="14">
    <source>
        <dbReference type="HAMAP-Rule" id="MF_00324"/>
    </source>
</evidence>
<name>A0A0A7V631_9ARCH</name>
<dbReference type="EC" id="2.7.7.7" evidence="14"/>
<dbReference type="GO" id="GO:0003677">
    <property type="term" value="F:DNA binding"/>
    <property type="evidence" value="ECO:0007669"/>
    <property type="project" value="UniProtKB-UniRule"/>
</dbReference>
<accession>A0A0A7V631</accession>
<comment type="similarity">
    <text evidence="1 14">Belongs to the archaeal DNA polymerase II family.</text>
</comment>
<dbReference type="InterPro" id="IPR016033">
    <property type="entry name" value="PolC_DP2_N"/>
</dbReference>
<evidence type="ECO:0000256" key="2">
    <source>
        <dbReference type="ARBA" id="ARBA00011315"/>
    </source>
</evidence>
<evidence type="ECO:0000313" key="19">
    <source>
        <dbReference type="EMBL" id="PTL87280.1"/>
    </source>
</evidence>
<dbReference type="NCBIfam" id="TIGR00354">
    <property type="entry name" value="polC"/>
    <property type="match status" value="1"/>
</dbReference>
<evidence type="ECO:0000256" key="8">
    <source>
        <dbReference type="ARBA" id="ARBA00022839"/>
    </source>
</evidence>
<dbReference type="GO" id="GO:0006261">
    <property type="term" value="P:DNA-templated DNA replication"/>
    <property type="evidence" value="ECO:0007669"/>
    <property type="project" value="UniProtKB-UniRule"/>
</dbReference>
<reference evidence="19" key="2">
    <citation type="submission" date="2016-05" db="EMBL/GenBank/DDBJ databases">
        <authorList>
            <person name="Lavstsen T."/>
            <person name="Jespersen J.S."/>
        </authorList>
    </citation>
    <scope>NUCLEOTIDE SEQUENCE [LARGE SCALE GENOMIC DNA]</scope>
    <source>
        <strain evidence="19">U25</strain>
    </source>
</reference>
<evidence type="ECO:0000313" key="20">
    <source>
        <dbReference type="Proteomes" id="UP000030944"/>
    </source>
</evidence>
<proteinExistence type="inferred from homology"/>
<keyword evidence="3 14" id="KW-0808">Transferase</keyword>
<evidence type="ECO:0000256" key="13">
    <source>
        <dbReference type="ARBA" id="ARBA00049244"/>
    </source>
</evidence>
<dbReference type="EC" id="3.1.11.1" evidence="14"/>
<dbReference type="PANTHER" id="PTHR42210">
    <property type="entry name" value="DNA POLYMERASE II LARGE SUBUNIT"/>
    <property type="match status" value="1"/>
</dbReference>
<evidence type="ECO:0000256" key="4">
    <source>
        <dbReference type="ARBA" id="ARBA00022695"/>
    </source>
</evidence>
<evidence type="ECO:0000256" key="3">
    <source>
        <dbReference type="ARBA" id="ARBA00022679"/>
    </source>
</evidence>
<dbReference type="Pfam" id="PF24846">
    <property type="entry name" value="PolC_DP2_cat"/>
    <property type="match status" value="1"/>
</dbReference>
<keyword evidence="6 14" id="KW-0540">Nuclease</keyword>
<evidence type="ECO:0000256" key="1">
    <source>
        <dbReference type="ARBA" id="ARBA00011053"/>
    </source>
</evidence>
<dbReference type="GO" id="GO:0006308">
    <property type="term" value="P:DNA catabolic process"/>
    <property type="evidence" value="ECO:0007669"/>
    <property type="project" value="UniProtKB-UniRule"/>
</dbReference>
<evidence type="ECO:0000256" key="7">
    <source>
        <dbReference type="ARBA" id="ARBA00022801"/>
    </source>
</evidence>
<keyword evidence="21" id="KW-1185">Reference proteome</keyword>
<dbReference type="AlphaFoldDB" id="A0A0A7V631"/>
<dbReference type="STRING" id="1410606.T478_1496"/>
<dbReference type="KEGG" id="nbv:T478_1496"/>
<evidence type="ECO:0000256" key="5">
    <source>
        <dbReference type="ARBA" id="ARBA00022705"/>
    </source>
</evidence>
<organism evidence="18 20">
    <name type="scientific">Candidatus Nitrosopelagicus brevis</name>
    <dbReference type="NCBI Taxonomy" id="1410606"/>
    <lineage>
        <taxon>Archaea</taxon>
        <taxon>Nitrososphaerota</taxon>
    </lineage>
</organism>
<gene>
    <name evidence="14 18" type="primary">polC</name>
    <name evidence="19" type="ORF">A7X95_05070</name>
    <name evidence="18" type="ORF">T478_1496</name>
</gene>
<dbReference type="Pfam" id="PF03833">
    <property type="entry name" value="PolC_DP2_N"/>
    <property type="match status" value="1"/>
</dbReference>
<keyword evidence="10 14" id="KW-0238">DNA-binding</keyword>
<dbReference type="InterPro" id="IPR056171">
    <property type="entry name" value="PolC_DP2_central_dom"/>
</dbReference>
<protein>
    <recommendedName>
        <fullName evidence="14">DNA polymerase II large subunit</fullName>
        <shortName evidence="14">Pol II</shortName>
        <ecNumber evidence="14">2.7.7.7</ecNumber>
    </recommendedName>
    <alternativeName>
        <fullName evidence="14">Exodeoxyribonuclease large subunit</fullName>
        <ecNumber evidence="14">3.1.11.1</ecNumber>
    </alternativeName>
</protein>
<dbReference type="HAMAP" id="MF_00324">
    <property type="entry name" value="DNApol_II_L_arch"/>
    <property type="match status" value="1"/>
</dbReference>
<dbReference type="Pfam" id="PF24844">
    <property type="entry name" value="PolC_DP2_central"/>
    <property type="match status" value="1"/>
</dbReference>
<dbReference type="OrthoDB" id="7529at2157"/>
<comment type="catalytic activity">
    <reaction evidence="13 14">
        <text>DNA(n) + a 2'-deoxyribonucleoside 5'-triphosphate = DNA(n+1) + diphosphate</text>
        <dbReference type="Rhea" id="RHEA:22508"/>
        <dbReference type="Rhea" id="RHEA-COMP:17339"/>
        <dbReference type="Rhea" id="RHEA-COMP:17340"/>
        <dbReference type="ChEBI" id="CHEBI:33019"/>
        <dbReference type="ChEBI" id="CHEBI:61560"/>
        <dbReference type="ChEBI" id="CHEBI:173112"/>
        <dbReference type="EC" id="2.7.7.7"/>
    </reaction>
</comment>
<evidence type="ECO:0000256" key="11">
    <source>
        <dbReference type="ARBA" id="ARBA00023268"/>
    </source>
</evidence>
<dbReference type="NCBIfam" id="NF003103">
    <property type="entry name" value="PRK04023.1"/>
    <property type="match status" value="1"/>
</dbReference>
<feature type="domain" description="DNA polymerase II large subunit DP2 catalytic" evidence="17">
    <location>
        <begin position="700"/>
        <end position="998"/>
    </location>
</feature>
<dbReference type="InterPro" id="IPR004475">
    <property type="entry name" value="PolC_DP2"/>
</dbReference>
<dbReference type="PIRSF" id="PIRSF016275">
    <property type="entry name" value="PolC_DP2"/>
    <property type="match status" value="1"/>
</dbReference>
<dbReference type="EMBL" id="CP007026">
    <property type="protein sequence ID" value="AJA92105.1"/>
    <property type="molecule type" value="Genomic_DNA"/>
</dbReference>
<feature type="domain" description="DNA polymerase II large subunit DP2 central" evidence="16">
    <location>
        <begin position="303"/>
        <end position="665"/>
    </location>
</feature>
<evidence type="ECO:0000259" key="15">
    <source>
        <dbReference type="Pfam" id="PF03833"/>
    </source>
</evidence>
<evidence type="ECO:0000256" key="6">
    <source>
        <dbReference type="ARBA" id="ARBA00022722"/>
    </source>
</evidence>
<feature type="domain" description="DNA polymerase II large subunit DP2 N-terminal" evidence="15">
    <location>
        <begin position="19"/>
        <end position="291"/>
    </location>
</feature>
<dbReference type="RefSeq" id="WP_048106575.1">
    <property type="nucleotide sequence ID" value="NZ_CP007026.1"/>
</dbReference>
<dbReference type="EMBL" id="LXWN01000002">
    <property type="protein sequence ID" value="PTL87280.1"/>
    <property type="molecule type" value="Genomic_DNA"/>
</dbReference>
<evidence type="ECO:0000259" key="16">
    <source>
        <dbReference type="Pfam" id="PF24844"/>
    </source>
</evidence>
<evidence type="ECO:0000313" key="18">
    <source>
        <dbReference type="EMBL" id="AJA92105.1"/>
    </source>
</evidence>
<reference evidence="19 21" key="3">
    <citation type="submission" date="2018-04" db="EMBL/GenBank/DDBJ databases">
        <title>Transcriptomics of ammonia oxidizing archaea.</title>
        <authorList>
            <person name="Carini P."/>
        </authorList>
    </citation>
    <scope>NUCLEOTIDE SEQUENCE [LARGE SCALE GENOMIC DNA]</scope>
    <source>
        <strain evidence="19 21">U25</strain>
    </source>
</reference>
<dbReference type="GO" id="GO:0003887">
    <property type="term" value="F:DNA-directed DNA polymerase activity"/>
    <property type="evidence" value="ECO:0007669"/>
    <property type="project" value="UniProtKB-UniRule"/>
</dbReference>
<keyword evidence="11 14" id="KW-0511">Multifunctional enzyme</keyword>
<keyword evidence="5 14" id="KW-0235">DNA replication</keyword>